<keyword evidence="1" id="KW-0175">Coiled coil</keyword>
<dbReference type="EMBL" id="CP111016">
    <property type="protein sequence ID" value="WAR04587.1"/>
    <property type="molecule type" value="Genomic_DNA"/>
</dbReference>
<evidence type="ECO:0000256" key="1">
    <source>
        <dbReference type="SAM" id="Coils"/>
    </source>
</evidence>
<proteinExistence type="predicted"/>
<dbReference type="Proteomes" id="UP001164746">
    <property type="component" value="Chromosome 5"/>
</dbReference>
<gene>
    <name evidence="2" type="ORF">MAR_019956</name>
</gene>
<reference evidence="2" key="1">
    <citation type="submission" date="2022-11" db="EMBL/GenBank/DDBJ databases">
        <title>Centuries of genome instability and evolution in soft-shell clam transmissible cancer (bioRxiv).</title>
        <authorList>
            <person name="Hart S.F.M."/>
            <person name="Yonemitsu M.A."/>
            <person name="Giersch R.M."/>
            <person name="Beal B.F."/>
            <person name="Arriagada G."/>
            <person name="Davis B.W."/>
            <person name="Ostrander E.A."/>
            <person name="Goff S.P."/>
            <person name="Metzger M.J."/>
        </authorList>
    </citation>
    <scope>NUCLEOTIDE SEQUENCE</scope>
    <source>
        <strain evidence="2">MELC-2E11</strain>
        <tissue evidence="2">Siphon/mantle</tissue>
    </source>
</reference>
<sequence length="232" mass="26553">MQVSCPLETKKRNDIWMRDMQCSFMLTVSHELPYSPCKYTSATYVYLNVHTISCCCFTGDLKHEFLTAGSVYSTQWGSDDHGWLGLAKMMACCNTMLTSCENHNRQISNQLANYNRQVQRQIEALNKKVDALRTVVDVSTDAQHVATPPTNPNTDHASSNLEDLIAKFGHMTENELLRLHAEVNNVEHVACLLTRKVFPELFGPINLRYMYNWNSGSQKKKRKLDIARKYVL</sequence>
<organism evidence="2 3">
    <name type="scientific">Mya arenaria</name>
    <name type="common">Soft-shell clam</name>
    <dbReference type="NCBI Taxonomy" id="6604"/>
    <lineage>
        <taxon>Eukaryota</taxon>
        <taxon>Metazoa</taxon>
        <taxon>Spiralia</taxon>
        <taxon>Lophotrochozoa</taxon>
        <taxon>Mollusca</taxon>
        <taxon>Bivalvia</taxon>
        <taxon>Autobranchia</taxon>
        <taxon>Heteroconchia</taxon>
        <taxon>Euheterodonta</taxon>
        <taxon>Imparidentia</taxon>
        <taxon>Neoheterodontei</taxon>
        <taxon>Myida</taxon>
        <taxon>Myoidea</taxon>
        <taxon>Myidae</taxon>
        <taxon>Mya</taxon>
    </lineage>
</organism>
<keyword evidence="3" id="KW-1185">Reference proteome</keyword>
<protein>
    <submittedName>
        <fullName evidence="2">Uncharacterized protein</fullName>
    </submittedName>
</protein>
<name>A0ABY7E728_MYAAR</name>
<evidence type="ECO:0000313" key="3">
    <source>
        <dbReference type="Proteomes" id="UP001164746"/>
    </source>
</evidence>
<feature type="coiled-coil region" evidence="1">
    <location>
        <begin position="97"/>
        <end position="135"/>
    </location>
</feature>
<accession>A0ABY7E728</accession>
<evidence type="ECO:0000313" key="2">
    <source>
        <dbReference type="EMBL" id="WAR04587.1"/>
    </source>
</evidence>